<accession>A0A1F5DMR3</accession>
<sequence length="242" mass="27098">MSNTAKKIDGIYLQVKTALSKPENKRRLTLGTAIVIIVAVIFSFSPSKVVHSGNNEDYTVISAADIPLSAKKPPNLSSDKILEIKGAVLNAVIVKIERDEKNELWLFNLDNGEQENIGSGTSVASNFPIGIKGDLVFWLSRDKNTLFGFDIGRKIRFYKPIPAFDPAQGERAKVKLREIPWEVIVGADNFYFFSKDTGEVFSDGNSEVLDLFRQKFKLDEFLSKEELNNIGYVVEEENETSE</sequence>
<organism evidence="2 3">
    <name type="scientific">Candidatus Berkelbacteria bacterium RBG_13_40_8</name>
    <dbReference type="NCBI Taxonomy" id="1797467"/>
    <lineage>
        <taxon>Bacteria</taxon>
        <taxon>Candidatus Berkelbacteria</taxon>
    </lineage>
</organism>
<feature type="transmembrane region" description="Helical" evidence="1">
    <location>
        <begin position="28"/>
        <end position="45"/>
    </location>
</feature>
<dbReference type="EMBL" id="MEZT01000022">
    <property type="protein sequence ID" value="OGD56354.1"/>
    <property type="molecule type" value="Genomic_DNA"/>
</dbReference>
<evidence type="ECO:0000256" key="1">
    <source>
        <dbReference type="SAM" id="Phobius"/>
    </source>
</evidence>
<gene>
    <name evidence="2" type="ORF">A2V71_01405</name>
</gene>
<name>A0A1F5DMR3_9BACT</name>
<evidence type="ECO:0000313" key="2">
    <source>
        <dbReference type="EMBL" id="OGD56354.1"/>
    </source>
</evidence>
<keyword evidence="1" id="KW-0812">Transmembrane</keyword>
<dbReference type="AlphaFoldDB" id="A0A1F5DMR3"/>
<dbReference type="Proteomes" id="UP000178764">
    <property type="component" value="Unassembled WGS sequence"/>
</dbReference>
<proteinExistence type="predicted"/>
<protein>
    <submittedName>
        <fullName evidence="2">Uncharacterized protein</fullName>
    </submittedName>
</protein>
<comment type="caution">
    <text evidence="2">The sequence shown here is derived from an EMBL/GenBank/DDBJ whole genome shotgun (WGS) entry which is preliminary data.</text>
</comment>
<reference evidence="2 3" key="1">
    <citation type="journal article" date="2016" name="Nat. Commun.">
        <title>Thousands of microbial genomes shed light on interconnected biogeochemical processes in an aquifer system.</title>
        <authorList>
            <person name="Anantharaman K."/>
            <person name="Brown C.T."/>
            <person name="Hug L.A."/>
            <person name="Sharon I."/>
            <person name="Castelle C.J."/>
            <person name="Probst A.J."/>
            <person name="Thomas B.C."/>
            <person name="Singh A."/>
            <person name="Wilkins M.J."/>
            <person name="Karaoz U."/>
            <person name="Brodie E.L."/>
            <person name="Williams K.H."/>
            <person name="Hubbard S.S."/>
            <person name="Banfield J.F."/>
        </authorList>
    </citation>
    <scope>NUCLEOTIDE SEQUENCE [LARGE SCALE GENOMIC DNA]</scope>
</reference>
<keyword evidence="1" id="KW-0472">Membrane</keyword>
<keyword evidence="1" id="KW-1133">Transmembrane helix</keyword>
<evidence type="ECO:0000313" key="3">
    <source>
        <dbReference type="Proteomes" id="UP000178764"/>
    </source>
</evidence>